<feature type="compositionally biased region" description="Pro residues" evidence="5">
    <location>
        <begin position="494"/>
        <end position="503"/>
    </location>
</feature>
<comment type="caution">
    <text evidence="6">The sequence shown here is derived from an EMBL/GenBank/DDBJ whole genome shotgun (WGS) entry which is preliminary data.</text>
</comment>
<comment type="similarity">
    <text evidence="1">Belongs to the CCM1 family.</text>
</comment>
<accession>A0A9P6H7S9</accession>
<proteinExistence type="inferred from homology"/>
<keyword evidence="2" id="KW-0677">Repeat</keyword>
<feature type="compositionally biased region" description="Low complexity" evidence="5">
    <location>
        <begin position="504"/>
        <end position="525"/>
    </location>
</feature>
<gene>
    <name evidence="6" type="ORF">BJ322DRAFT_1087618</name>
</gene>
<dbReference type="PANTHER" id="PTHR47936:SF1">
    <property type="entry name" value="PENTATRICOPEPTIDE REPEAT-CONTAINING PROTEIN GUN1, CHLOROPLASTIC"/>
    <property type="match status" value="1"/>
</dbReference>
<protein>
    <submittedName>
        <fullName evidence="6">Uncharacterized protein</fullName>
    </submittedName>
</protein>
<dbReference type="OrthoDB" id="276151at2759"/>
<dbReference type="Proteomes" id="UP000736335">
    <property type="component" value="Unassembled WGS sequence"/>
</dbReference>
<dbReference type="GO" id="GO:0031930">
    <property type="term" value="P:mitochondria-nucleus signaling pathway"/>
    <property type="evidence" value="ECO:0007669"/>
    <property type="project" value="TreeGrafter"/>
</dbReference>
<dbReference type="AlphaFoldDB" id="A0A9P6H7S9"/>
<dbReference type="Gene3D" id="1.25.40.10">
    <property type="entry name" value="Tetratricopeptide repeat domain"/>
    <property type="match status" value="1"/>
</dbReference>
<evidence type="ECO:0000313" key="7">
    <source>
        <dbReference type="Proteomes" id="UP000736335"/>
    </source>
</evidence>
<comment type="function">
    <text evidence="3">Regulates mitochondrial small subunit maturation by controlling 15S rRNA 5'-end processing. Localizes to the 5' precursor of the 15S rRNA in a position that is subsequently occupied by mS47 in the mature yeast mtSSU. Uses structure and sequence-specific RNA recognition, binding to a single-stranded region of the precursor and specifically recognizing bases -6 to -1. The exchange of Ccm1 for mS47 is coupled to the irreversible removal of precursor rRNA that is accompanied by conformational changes of the mitoribosomal proteins uS5m and mS26. These conformational changes signal completion of 5'-end rRNA processing through protection of the mature 5'-end of the 15S rRNA and stabilization of mS47. The removal of the 5' precursor together with the dissociation of Ccm1 may be catalyzed by the 5'-3' exoribonuclease Pet127. Involved in the specific removal of group I introns in mitochondrial encoded transcripts.</text>
</comment>
<evidence type="ECO:0000256" key="4">
    <source>
        <dbReference type="ARBA" id="ARBA00044511"/>
    </source>
</evidence>
<feature type="region of interest" description="Disordered" evidence="5">
    <location>
        <begin position="477"/>
        <end position="525"/>
    </location>
</feature>
<dbReference type="Pfam" id="PF13812">
    <property type="entry name" value="PPR_3"/>
    <property type="match status" value="1"/>
</dbReference>
<reference evidence="6" key="1">
    <citation type="journal article" date="2020" name="Nat. Commun.">
        <title>Large-scale genome sequencing of mycorrhizal fungi provides insights into the early evolution of symbiotic traits.</title>
        <authorList>
            <person name="Miyauchi S."/>
            <person name="Kiss E."/>
            <person name="Kuo A."/>
            <person name="Drula E."/>
            <person name="Kohler A."/>
            <person name="Sanchez-Garcia M."/>
            <person name="Morin E."/>
            <person name="Andreopoulos B."/>
            <person name="Barry K.W."/>
            <person name="Bonito G."/>
            <person name="Buee M."/>
            <person name="Carver A."/>
            <person name="Chen C."/>
            <person name="Cichocki N."/>
            <person name="Clum A."/>
            <person name="Culley D."/>
            <person name="Crous P.W."/>
            <person name="Fauchery L."/>
            <person name="Girlanda M."/>
            <person name="Hayes R.D."/>
            <person name="Keri Z."/>
            <person name="LaButti K."/>
            <person name="Lipzen A."/>
            <person name="Lombard V."/>
            <person name="Magnuson J."/>
            <person name="Maillard F."/>
            <person name="Murat C."/>
            <person name="Nolan M."/>
            <person name="Ohm R.A."/>
            <person name="Pangilinan J."/>
            <person name="Pereira M.F."/>
            <person name="Perotto S."/>
            <person name="Peter M."/>
            <person name="Pfister S."/>
            <person name="Riley R."/>
            <person name="Sitrit Y."/>
            <person name="Stielow J.B."/>
            <person name="Szollosi G."/>
            <person name="Zifcakova L."/>
            <person name="Stursova M."/>
            <person name="Spatafora J.W."/>
            <person name="Tedersoo L."/>
            <person name="Vaario L.M."/>
            <person name="Yamada A."/>
            <person name="Yan M."/>
            <person name="Wang P."/>
            <person name="Xu J."/>
            <person name="Bruns T."/>
            <person name="Baldrian P."/>
            <person name="Vilgalys R."/>
            <person name="Dunand C."/>
            <person name="Henrissat B."/>
            <person name="Grigoriev I.V."/>
            <person name="Hibbett D."/>
            <person name="Nagy L.G."/>
            <person name="Martin F.M."/>
        </authorList>
    </citation>
    <scope>NUCLEOTIDE SEQUENCE</scope>
    <source>
        <strain evidence="6">UH-Tt-Lm1</strain>
    </source>
</reference>
<reference evidence="6" key="2">
    <citation type="submission" date="2020-11" db="EMBL/GenBank/DDBJ databases">
        <authorList>
            <consortium name="DOE Joint Genome Institute"/>
            <person name="Kuo A."/>
            <person name="Miyauchi S."/>
            <person name="Kiss E."/>
            <person name="Drula E."/>
            <person name="Kohler A."/>
            <person name="Sanchez-Garcia M."/>
            <person name="Andreopoulos B."/>
            <person name="Barry K.W."/>
            <person name="Bonito G."/>
            <person name="Buee M."/>
            <person name="Carver A."/>
            <person name="Chen C."/>
            <person name="Cichocki N."/>
            <person name="Clum A."/>
            <person name="Culley D."/>
            <person name="Crous P.W."/>
            <person name="Fauchery L."/>
            <person name="Girlanda M."/>
            <person name="Hayes R."/>
            <person name="Keri Z."/>
            <person name="Labutti K."/>
            <person name="Lipzen A."/>
            <person name="Lombard V."/>
            <person name="Magnuson J."/>
            <person name="Maillard F."/>
            <person name="Morin E."/>
            <person name="Murat C."/>
            <person name="Nolan M."/>
            <person name="Ohm R."/>
            <person name="Pangilinan J."/>
            <person name="Pereira M."/>
            <person name="Perotto S."/>
            <person name="Peter M."/>
            <person name="Riley R."/>
            <person name="Sitrit Y."/>
            <person name="Stielow B."/>
            <person name="Szollosi G."/>
            <person name="Zifcakova L."/>
            <person name="Stursova M."/>
            <person name="Spatafora J.W."/>
            <person name="Tedersoo L."/>
            <person name="Vaario L.-M."/>
            <person name="Yamada A."/>
            <person name="Yan M."/>
            <person name="Wang P."/>
            <person name="Xu J."/>
            <person name="Bruns T."/>
            <person name="Baldrian P."/>
            <person name="Vilgalys R."/>
            <person name="Henrissat B."/>
            <person name="Grigoriev I.V."/>
            <person name="Hibbett D."/>
            <person name="Nagy L.G."/>
            <person name="Martin F.M."/>
        </authorList>
    </citation>
    <scope>NUCLEOTIDE SEQUENCE</scope>
    <source>
        <strain evidence="6">UH-Tt-Lm1</strain>
    </source>
</reference>
<dbReference type="InterPro" id="IPR002885">
    <property type="entry name" value="PPR_rpt"/>
</dbReference>
<name>A0A9P6H7S9_9AGAM</name>
<evidence type="ECO:0000256" key="3">
    <source>
        <dbReference type="ARBA" id="ARBA00044493"/>
    </source>
</evidence>
<evidence type="ECO:0000256" key="1">
    <source>
        <dbReference type="ARBA" id="ARBA00006192"/>
    </source>
</evidence>
<dbReference type="EMBL" id="WIUZ02000019">
    <property type="protein sequence ID" value="KAF9779465.1"/>
    <property type="molecule type" value="Genomic_DNA"/>
</dbReference>
<comment type="subunit">
    <text evidence="4">Binds to mitochondrial small subunit 15S rRNA.</text>
</comment>
<keyword evidence="7" id="KW-1185">Reference proteome</keyword>
<organism evidence="6 7">
    <name type="scientific">Thelephora terrestris</name>
    <dbReference type="NCBI Taxonomy" id="56493"/>
    <lineage>
        <taxon>Eukaryota</taxon>
        <taxon>Fungi</taxon>
        <taxon>Dikarya</taxon>
        <taxon>Basidiomycota</taxon>
        <taxon>Agaricomycotina</taxon>
        <taxon>Agaricomycetes</taxon>
        <taxon>Thelephorales</taxon>
        <taxon>Thelephoraceae</taxon>
        <taxon>Thelephora</taxon>
    </lineage>
</organism>
<evidence type="ECO:0000313" key="6">
    <source>
        <dbReference type="EMBL" id="KAF9779465.1"/>
    </source>
</evidence>
<evidence type="ECO:0000256" key="2">
    <source>
        <dbReference type="ARBA" id="ARBA00022737"/>
    </source>
</evidence>
<sequence>MKRSWQRLGFVSTSRRTLSVPVAFQLSFHCRRDISTTFPALSLEAQDEPIRFQWRHNQRSIKQVVAAAKLERKVKLNSGSGHAHSEHTKIYEQYLAAVNGAVENPLPLEVHQAVLRACSPEPQAIRAYVARLLQEDKLDWHRLTHPYESRFQKVLQNIIIAGFNPSIDDYHVIMSQLAAVGHYAGIRKYMLQMRGVGLEPNQKTFGYFLQAIAHLISLPTSSSDRPNIVRKLVTTALQAVREMTDRRIPPSSMNLDLTLRVLCEVHDPQGVAELLRLGYGMDLSYLDSPPIDVAPVTPTSEWLSEVLPFSTNALNTLLETFGRWGQISKMMYVFETLTNPLPVPAKLDNTFDDDDEDFTPIKQEWKPPSAKPNTTSFNILIKHCVAHGHPWLAKHYATQLMGEEHMCTLRLRDELRRVPLSEVAPPKVAVTAETLRPIQGFANRNQGIELLRWIIWMSKVSIRRKYRSWTYYDQTHSKYDSQPGSSTSNIPNPLESPPPPPTSNTPDTLESSPSSSSSRPSRSSSRTFDISRHLLILKQDIAALSQLKWDAENRLFKSIAHKKARLGRRIWEGKDVYMKDEETRVKVDREVWKDKVNFVESKRAAEPKPKVKKYLGKKFDPILAKARSSRS</sequence>
<evidence type="ECO:0000256" key="5">
    <source>
        <dbReference type="SAM" id="MobiDB-lite"/>
    </source>
</evidence>
<dbReference type="PANTHER" id="PTHR47936">
    <property type="entry name" value="PPR_LONG DOMAIN-CONTAINING PROTEIN"/>
    <property type="match status" value="1"/>
</dbReference>
<dbReference type="InterPro" id="IPR011990">
    <property type="entry name" value="TPR-like_helical_dom_sf"/>
</dbReference>